<name>A0A382DWK5_9ZZZZ</name>
<sequence>LRQLRLLMESTALTQRLVGHDLRALRIRLVTPHHN</sequence>
<reference evidence="1" key="1">
    <citation type="submission" date="2018-05" db="EMBL/GenBank/DDBJ databases">
        <authorList>
            <person name="Lanie J.A."/>
            <person name="Ng W.-L."/>
            <person name="Kazmierczak K.M."/>
            <person name="Andrzejewski T.M."/>
            <person name="Davidsen T.M."/>
            <person name="Wayne K.J."/>
            <person name="Tettelin H."/>
            <person name="Glass J.I."/>
            <person name="Rusch D."/>
            <person name="Podicherti R."/>
            <person name="Tsui H.-C.T."/>
            <person name="Winkler M.E."/>
        </authorList>
    </citation>
    <scope>NUCLEOTIDE SEQUENCE</scope>
</reference>
<proteinExistence type="predicted"/>
<dbReference type="AlphaFoldDB" id="A0A382DWK5"/>
<accession>A0A382DWK5</accession>
<evidence type="ECO:0000313" key="1">
    <source>
        <dbReference type="EMBL" id="SVB42876.1"/>
    </source>
</evidence>
<gene>
    <name evidence="1" type="ORF">METZ01_LOCUS195730</name>
</gene>
<protein>
    <submittedName>
        <fullName evidence="1">Uncharacterized protein</fullName>
    </submittedName>
</protein>
<dbReference type="EMBL" id="UINC01041510">
    <property type="protein sequence ID" value="SVB42876.1"/>
    <property type="molecule type" value="Genomic_DNA"/>
</dbReference>
<organism evidence="1">
    <name type="scientific">marine metagenome</name>
    <dbReference type="NCBI Taxonomy" id="408172"/>
    <lineage>
        <taxon>unclassified sequences</taxon>
        <taxon>metagenomes</taxon>
        <taxon>ecological metagenomes</taxon>
    </lineage>
</organism>
<feature type="non-terminal residue" evidence="1">
    <location>
        <position position="1"/>
    </location>
</feature>